<comment type="caution">
    <text evidence="2">The sequence shown here is derived from an EMBL/GenBank/DDBJ whole genome shotgun (WGS) entry which is preliminary data.</text>
</comment>
<keyword evidence="3" id="KW-1185">Reference proteome</keyword>
<dbReference type="OrthoDB" id="4907at2157"/>
<dbReference type="InterPro" id="IPR050177">
    <property type="entry name" value="Lipid_A_modif_metabolic_enz"/>
</dbReference>
<dbReference type="Pfam" id="PF01370">
    <property type="entry name" value="Epimerase"/>
    <property type="match status" value="1"/>
</dbReference>
<accession>A0A6B0SPM6</accession>
<sequence length="323" mass="34271">MRTDSSRSTRSAAIDADIAGETVLVTGGAGFVGSHIARALVRDNEVRVLDDLSTGQPRNVPDGATLYEGDLLDESVLREAIDGVDIVFHQAGLVSVPKSVERPAESNRVNVAGTLAVLDAARAVDARVVLASSVAIYGDPEVVPIDESHPTRPTSPYATDKLAIDHYARVYHELYGLETVALRYFNVYGPGQSAGNYAGVVSTFLEQARSGQALTVDGDGSQTRDFVHVADVVRANLAAATTAHVGEAFNIGTGDSVTIRELAELITDVAGTTAGIVHTDPRVGDVERSRADISKARRLLDFEPSVELTTGLGELARRRNLAR</sequence>
<proteinExistence type="predicted"/>
<evidence type="ECO:0000313" key="3">
    <source>
        <dbReference type="Proteomes" id="UP000437065"/>
    </source>
</evidence>
<gene>
    <name evidence="2" type="ORF">GRX01_03220</name>
</gene>
<dbReference type="AlphaFoldDB" id="A0A6B0SPM6"/>
<name>A0A6B0SPM6_9EURY</name>
<dbReference type="Proteomes" id="UP000437065">
    <property type="component" value="Unassembled WGS sequence"/>
</dbReference>
<dbReference type="InterPro" id="IPR001509">
    <property type="entry name" value="Epimerase_deHydtase"/>
</dbReference>
<dbReference type="SUPFAM" id="SSF51735">
    <property type="entry name" value="NAD(P)-binding Rossmann-fold domains"/>
    <property type="match status" value="1"/>
</dbReference>
<feature type="domain" description="NAD-dependent epimerase/dehydratase" evidence="1">
    <location>
        <begin position="23"/>
        <end position="252"/>
    </location>
</feature>
<protein>
    <submittedName>
        <fullName evidence="2">NAD-dependent epimerase/dehydratase family protein</fullName>
    </submittedName>
</protein>
<dbReference type="InterPro" id="IPR036291">
    <property type="entry name" value="NAD(P)-bd_dom_sf"/>
</dbReference>
<dbReference type="Gene3D" id="3.40.50.720">
    <property type="entry name" value="NAD(P)-binding Rossmann-like Domain"/>
    <property type="match status" value="1"/>
</dbReference>
<evidence type="ECO:0000259" key="1">
    <source>
        <dbReference type="Pfam" id="PF01370"/>
    </source>
</evidence>
<dbReference type="PANTHER" id="PTHR43245">
    <property type="entry name" value="BIFUNCTIONAL POLYMYXIN RESISTANCE PROTEIN ARNA"/>
    <property type="match status" value="1"/>
</dbReference>
<dbReference type="EMBL" id="WUUS01000002">
    <property type="protein sequence ID" value="MXR40367.1"/>
    <property type="molecule type" value="Genomic_DNA"/>
</dbReference>
<dbReference type="PRINTS" id="PR01713">
    <property type="entry name" value="NUCEPIMERASE"/>
</dbReference>
<organism evidence="2 3">
    <name type="scientific">Halobaculum saliterrae</name>
    <dbReference type="NCBI Taxonomy" id="2073113"/>
    <lineage>
        <taxon>Archaea</taxon>
        <taxon>Methanobacteriati</taxon>
        <taxon>Methanobacteriota</taxon>
        <taxon>Stenosarchaea group</taxon>
        <taxon>Halobacteria</taxon>
        <taxon>Halobacteriales</taxon>
        <taxon>Haloferacaceae</taxon>
        <taxon>Halobaculum</taxon>
    </lineage>
</organism>
<dbReference type="PANTHER" id="PTHR43245:SF13">
    <property type="entry name" value="UDP-D-APIOSE_UDP-D-XYLOSE SYNTHASE 2"/>
    <property type="match status" value="1"/>
</dbReference>
<reference evidence="2 3" key="1">
    <citation type="submission" date="2019-12" db="EMBL/GenBank/DDBJ databases">
        <title>Isolation and characterization of three novel carbon monoxide-oxidizing members of Halobacteria from salione crusts and soils.</title>
        <authorList>
            <person name="Myers M.R."/>
            <person name="King G.M."/>
        </authorList>
    </citation>
    <scope>NUCLEOTIDE SEQUENCE [LARGE SCALE GENOMIC DNA]</scope>
    <source>
        <strain evidence="2 3">WSA2</strain>
    </source>
</reference>
<dbReference type="RefSeq" id="WP_159663419.1">
    <property type="nucleotide sequence ID" value="NZ_WUUS01000002.1"/>
</dbReference>
<evidence type="ECO:0000313" key="2">
    <source>
        <dbReference type="EMBL" id="MXR40367.1"/>
    </source>
</evidence>